<evidence type="ECO:0000256" key="5">
    <source>
        <dbReference type="ARBA" id="ARBA00022692"/>
    </source>
</evidence>
<feature type="transmembrane region" description="Helical" evidence="8">
    <location>
        <begin position="37"/>
        <end position="60"/>
    </location>
</feature>
<keyword evidence="5 8" id="KW-0812">Transmembrane</keyword>
<feature type="transmembrane region" description="Helical" evidence="8">
    <location>
        <begin position="80"/>
        <end position="100"/>
    </location>
</feature>
<dbReference type="InterPro" id="IPR002781">
    <property type="entry name" value="TM_pro_TauE-like"/>
</dbReference>
<evidence type="ECO:0000256" key="2">
    <source>
        <dbReference type="ARBA" id="ARBA00009142"/>
    </source>
</evidence>
<dbReference type="GO" id="GO:0005886">
    <property type="term" value="C:plasma membrane"/>
    <property type="evidence" value="ECO:0007669"/>
    <property type="project" value="UniProtKB-SubCell"/>
</dbReference>
<proteinExistence type="inferred from homology"/>
<gene>
    <name evidence="9" type="ORF">F3059_03680</name>
</gene>
<feature type="transmembrane region" description="Helical" evidence="8">
    <location>
        <begin position="107"/>
        <end position="124"/>
    </location>
</feature>
<dbReference type="RefSeq" id="WP_151166620.1">
    <property type="nucleotide sequence ID" value="NZ_WACR01000003.1"/>
</dbReference>
<dbReference type="Proteomes" id="UP000435357">
    <property type="component" value="Unassembled WGS sequence"/>
</dbReference>
<evidence type="ECO:0000256" key="6">
    <source>
        <dbReference type="ARBA" id="ARBA00022989"/>
    </source>
</evidence>
<evidence type="ECO:0000256" key="7">
    <source>
        <dbReference type="ARBA" id="ARBA00023136"/>
    </source>
</evidence>
<evidence type="ECO:0000256" key="8">
    <source>
        <dbReference type="RuleBase" id="RU363041"/>
    </source>
</evidence>
<comment type="subcellular location">
    <subcellularLocation>
        <location evidence="1 8">Cell membrane</location>
        <topology evidence="1 8">Multi-pass membrane protein</topology>
    </subcellularLocation>
</comment>
<keyword evidence="4 8" id="KW-1003">Cell membrane</keyword>
<feature type="transmembrane region" description="Helical" evidence="8">
    <location>
        <begin position="144"/>
        <end position="169"/>
    </location>
</feature>
<reference evidence="9 10" key="1">
    <citation type="submission" date="2019-09" db="EMBL/GenBank/DDBJ databases">
        <title>Genomes of Cryomorphaceae.</title>
        <authorList>
            <person name="Bowman J.P."/>
        </authorList>
    </citation>
    <scope>NUCLEOTIDE SEQUENCE [LARGE SCALE GENOMIC DNA]</scope>
    <source>
        <strain evidence="9 10">KCTC 52047</strain>
    </source>
</reference>
<feature type="transmembrane region" description="Helical" evidence="8">
    <location>
        <begin position="181"/>
        <end position="200"/>
    </location>
</feature>
<dbReference type="Pfam" id="PF01925">
    <property type="entry name" value="TauE"/>
    <property type="match status" value="1"/>
</dbReference>
<dbReference type="InterPro" id="IPR052017">
    <property type="entry name" value="TSUP"/>
</dbReference>
<feature type="transmembrane region" description="Helical" evidence="8">
    <location>
        <begin position="6"/>
        <end position="25"/>
    </location>
</feature>
<evidence type="ECO:0000256" key="4">
    <source>
        <dbReference type="ARBA" id="ARBA00022475"/>
    </source>
</evidence>
<organism evidence="9 10">
    <name type="scientific">Salibacter halophilus</name>
    <dbReference type="NCBI Taxonomy" id="1803916"/>
    <lineage>
        <taxon>Bacteria</taxon>
        <taxon>Pseudomonadati</taxon>
        <taxon>Bacteroidota</taxon>
        <taxon>Flavobacteriia</taxon>
        <taxon>Flavobacteriales</taxon>
        <taxon>Salibacteraceae</taxon>
        <taxon>Salibacter</taxon>
    </lineage>
</organism>
<name>A0A6N6M8K2_9FLAO</name>
<evidence type="ECO:0000256" key="1">
    <source>
        <dbReference type="ARBA" id="ARBA00004651"/>
    </source>
</evidence>
<accession>A0A6N6M8K2</accession>
<dbReference type="PANTHER" id="PTHR30269:SF0">
    <property type="entry name" value="MEMBRANE TRANSPORTER PROTEIN YFCA-RELATED"/>
    <property type="match status" value="1"/>
</dbReference>
<dbReference type="OrthoDB" id="554695at2"/>
<evidence type="ECO:0000313" key="9">
    <source>
        <dbReference type="EMBL" id="KAB1065062.1"/>
    </source>
</evidence>
<keyword evidence="10" id="KW-1185">Reference proteome</keyword>
<dbReference type="AlphaFoldDB" id="A0A6N6M8K2"/>
<keyword evidence="6 8" id="KW-1133">Transmembrane helix</keyword>
<protein>
    <recommendedName>
        <fullName evidence="8">Probable membrane transporter protein</fullName>
    </recommendedName>
</protein>
<sequence length="260" mass="27843">MSELEWYAYLIFFAAGAMAGIINVLAGNGSAITLSTLILFGISPTIANATNRVGVFVLAVTVLFSIRKSPSTVGLFKRNAWLSIPALVGSGIGAYGATLVSDKMLQYVAIGALALILLSMLLQPGKWGREDRGLRGANKWLTGFSILFAGLYAGFIQMGVGIILLASLVLLSKFSFRQANLIKQILVFGLASVPLAVFIFNDMIHWGAGLALAAGQATTGWAVARYALQNPKAQIWIRRLVVVIIIVALLGLLDVHEYLF</sequence>
<comment type="caution">
    <text evidence="9">The sequence shown here is derived from an EMBL/GenBank/DDBJ whole genome shotgun (WGS) entry which is preliminary data.</text>
</comment>
<evidence type="ECO:0000256" key="3">
    <source>
        <dbReference type="ARBA" id="ARBA00022448"/>
    </source>
</evidence>
<feature type="transmembrane region" description="Helical" evidence="8">
    <location>
        <begin position="240"/>
        <end position="259"/>
    </location>
</feature>
<dbReference type="PANTHER" id="PTHR30269">
    <property type="entry name" value="TRANSMEMBRANE PROTEIN YFCA"/>
    <property type="match status" value="1"/>
</dbReference>
<keyword evidence="7 8" id="KW-0472">Membrane</keyword>
<keyword evidence="3" id="KW-0813">Transport</keyword>
<comment type="similarity">
    <text evidence="2 8">Belongs to the 4-toluene sulfonate uptake permease (TSUP) (TC 2.A.102) family.</text>
</comment>
<evidence type="ECO:0000313" key="10">
    <source>
        <dbReference type="Proteomes" id="UP000435357"/>
    </source>
</evidence>
<dbReference type="EMBL" id="WACR01000003">
    <property type="protein sequence ID" value="KAB1065062.1"/>
    <property type="molecule type" value="Genomic_DNA"/>
</dbReference>